<gene>
    <name evidence="2" type="ORF">PGLA2088_LOCUS6755</name>
</gene>
<comment type="caution">
    <text evidence="2">The sequence shown here is derived from an EMBL/GenBank/DDBJ whole genome shotgun (WGS) entry which is preliminary data.</text>
</comment>
<evidence type="ECO:0000313" key="3">
    <source>
        <dbReference type="Proteomes" id="UP000626109"/>
    </source>
</evidence>
<dbReference type="AlphaFoldDB" id="A0A813IBV3"/>
<organism evidence="2 3">
    <name type="scientific">Polarella glacialis</name>
    <name type="common">Dinoflagellate</name>
    <dbReference type="NCBI Taxonomy" id="89957"/>
    <lineage>
        <taxon>Eukaryota</taxon>
        <taxon>Sar</taxon>
        <taxon>Alveolata</taxon>
        <taxon>Dinophyceae</taxon>
        <taxon>Suessiales</taxon>
        <taxon>Suessiaceae</taxon>
        <taxon>Polarella</taxon>
    </lineage>
</organism>
<feature type="region of interest" description="Disordered" evidence="1">
    <location>
        <begin position="30"/>
        <end position="109"/>
    </location>
</feature>
<feature type="compositionally biased region" description="Basic and acidic residues" evidence="1">
    <location>
        <begin position="62"/>
        <end position="72"/>
    </location>
</feature>
<evidence type="ECO:0000313" key="2">
    <source>
        <dbReference type="EMBL" id="CAE8648663.1"/>
    </source>
</evidence>
<name>A0A813IBV3_POLGL</name>
<protein>
    <submittedName>
        <fullName evidence="2">Uncharacterized protein</fullName>
    </submittedName>
</protein>
<evidence type="ECO:0000256" key="1">
    <source>
        <dbReference type="SAM" id="MobiDB-lite"/>
    </source>
</evidence>
<proteinExistence type="predicted"/>
<dbReference type="EMBL" id="CAJNNW010006841">
    <property type="protein sequence ID" value="CAE8648663.1"/>
    <property type="molecule type" value="Genomic_DNA"/>
</dbReference>
<feature type="non-terminal residue" evidence="2">
    <location>
        <position position="1"/>
    </location>
</feature>
<feature type="non-terminal residue" evidence="2">
    <location>
        <position position="109"/>
    </location>
</feature>
<accession>A0A813IBV3</accession>
<feature type="compositionally biased region" description="Basic and acidic residues" evidence="1">
    <location>
        <begin position="89"/>
        <end position="101"/>
    </location>
</feature>
<dbReference type="Proteomes" id="UP000626109">
    <property type="component" value="Unassembled WGS sequence"/>
</dbReference>
<reference evidence="2" key="1">
    <citation type="submission" date="2021-02" db="EMBL/GenBank/DDBJ databases">
        <authorList>
            <person name="Dougan E. K."/>
            <person name="Rhodes N."/>
            <person name="Thang M."/>
            <person name="Chan C."/>
        </authorList>
    </citation>
    <scope>NUCLEOTIDE SEQUENCE</scope>
</reference>
<sequence length="109" mass="11722">EQLFAANRWEDLRISPQPGADLLDRLQEETSELSCGARPGGAASEASEELVGPDPKAVQSAKRRDADPKVPADDGGTGGCQEDAQQLAEMRRRFGDPELRRKFSTALGA</sequence>